<protein>
    <submittedName>
        <fullName evidence="1">Transcriptional regulator</fullName>
    </submittedName>
</protein>
<organism evidence="1 2">
    <name type="scientific">Microbacterium resistens</name>
    <dbReference type="NCBI Taxonomy" id="156977"/>
    <lineage>
        <taxon>Bacteria</taxon>
        <taxon>Bacillati</taxon>
        <taxon>Actinomycetota</taxon>
        <taxon>Actinomycetes</taxon>
        <taxon>Micrococcales</taxon>
        <taxon>Microbacteriaceae</taxon>
        <taxon>Microbacterium</taxon>
    </lineage>
</organism>
<dbReference type="EMBL" id="CP082781">
    <property type="protein sequence ID" value="UGS26264.1"/>
    <property type="molecule type" value="Genomic_DNA"/>
</dbReference>
<sequence length="231" mass="24456">MSIEDHAAGIGALADPTRRALYEYVTGRPDPSGREAAAEAAGVADHIARFHLDKLVDLGLLEVEFRRLSGRSGPGAGRPAKLYRRAADTIAVSLPPRRFDLAGHILARAIEDADGTAPLDDAVRDVAREEGRIAGAAASEADPGTAQDEHRLRQALRAMGYEPRTEGDEIVLANCPFDALARTHTALVCGMNQAFVEGMIDGARCTGLDARLAPHEGRCCVTVTASAAPVR</sequence>
<dbReference type="InterPro" id="IPR036388">
    <property type="entry name" value="WH-like_DNA-bd_sf"/>
</dbReference>
<keyword evidence="2" id="KW-1185">Reference proteome</keyword>
<dbReference type="SUPFAM" id="SSF46785">
    <property type="entry name" value="Winged helix' DNA-binding domain"/>
    <property type="match status" value="1"/>
</dbReference>
<proteinExistence type="predicted"/>
<dbReference type="Proteomes" id="UP001199642">
    <property type="component" value="Chromosome"/>
</dbReference>
<dbReference type="Pfam" id="PF12840">
    <property type="entry name" value="HTH_20"/>
    <property type="match status" value="1"/>
</dbReference>
<evidence type="ECO:0000313" key="1">
    <source>
        <dbReference type="EMBL" id="UGS26264.1"/>
    </source>
</evidence>
<name>A0ABY3RQN1_9MICO</name>
<dbReference type="Gene3D" id="1.10.10.10">
    <property type="entry name" value="Winged helix-like DNA-binding domain superfamily/Winged helix DNA-binding domain"/>
    <property type="match status" value="1"/>
</dbReference>
<evidence type="ECO:0000313" key="2">
    <source>
        <dbReference type="Proteomes" id="UP001199642"/>
    </source>
</evidence>
<gene>
    <name evidence="1" type="ORF">K8F61_16795</name>
</gene>
<accession>A0ABY3RQN1</accession>
<dbReference type="InterPro" id="IPR036390">
    <property type="entry name" value="WH_DNA-bd_sf"/>
</dbReference>
<reference evidence="1 2" key="1">
    <citation type="submission" date="2023-01" db="EMBL/GenBank/DDBJ databases">
        <title>Characterization of estradiol degrading bacteria Microbacterium sp. MZT7 and reveal degrading genes through genome analysis.</title>
        <authorList>
            <person name="Hao P."/>
            <person name="Gao Y."/>
        </authorList>
    </citation>
    <scope>NUCLEOTIDE SEQUENCE [LARGE SCALE GENOMIC DNA]</scope>
    <source>
        <strain evidence="1 2">MZT7</strain>
    </source>
</reference>
<dbReference type="RefSeq" id="WP_231819975.1">
    <property type="nucleotide sequence ID" value="NZ_CP082781.1"/>
</dbReference>